<name>A0AAV0DC52_9ASTE</name>
<gene>
    <name evidence="2" type="ORF">CEPIT_LOCUS12869</name>
</gene>
<dbReference type="Proteomes" id="UP001152523">
    <property type="component" value="Unassembled WGS sequence"/>
</dbReference>
<dbReference type="InterPro" id="IPR015410">
    <property type="entry name" value="DUF1985"/>
</dbReference>
<reference evidence="2" key="1">
    <citation type="submission" date="2022-07" db="EMBL/GenBank/DDBJ databases">
        <authorList>
            <person name="Macas J."/>
            <person name="Novak P."/>
            <person name="Neumann P."/>
        </authorList>
    </citation>
    <scope>NUCLEOTIDE SEQUENCE</scope>
</reference>
<evidence type="ECO:0000313" key="3">
    <source>
        <dbReference type="Proteomes" id="UP001152523"/>
    </source>
</evidence>
<evidence type="ECO:0000259" key="1">
    <source>
        <dbReference type="Pfam" id="PF09331"/>
    </source>
</evidence>
<sequence length="353" mass="39753">MTDVQLGLFRETCFGKLLDFQDLKLQPQLVHCLLLREISHSIPKEIWFDVSGFGLRFSIAEFAVVTGLKCSGEFDTSTIPSSDSNSLIKKYFNSCSKVTREDIETCFLGQKADCDEDTVKIGILYVLGLFFFTSSKDKVISETYLAIVDSGLWDSYDWGKDLFDVTLQNLKGRLFGADDSESDYFFYRILGFPLALQVWFYECCGYCDGVFACRSVSTIPRMLSWHSSIAHTFKKLNMELLSLSASQLKLHNVELTALESQSPELHALFSSHPLRPQNMSSVSNAGEGTSSSFDGVFSNSVLQAFENQLDTKLLAFKEFVQGEFTDLEHKLDRVISLSHVQSSKHTNSDFFLS</sequence>
<dbReference type="PANTHER" id="PTHR48449">
    <property type="entry name" value="DUF1985 DOMAIN-CONTAINING PROTEIN"/>
    <property type="match status" value="1"/>
</dbReference>
<comment type="caution">
    <text evidence="2">The sequence shown here is derived from an EMBL/GenBank/DDBJ whole genome shotgun (WGS) entry which is preliminary data.</text>
</comment>
<protein>
    <recommendedName>
        <fullName evidence="1">DUF1985 domain-containing protein</fullName>
    </recommendedName>
</protein>
<dbReference type="AlphaFoldDB" id="A0AAV0DC52"/>
<evidence type="ECO:0000313" key="2">
    <source>
        <dbReference type="EMBL" id="CAH9094400.1"/>
    </source>
</evidence>
<feature type="domain" description="DUF1985" evidence="1">
    <location>
        <begin position="34"/>
        <end position="168"/>
    </location>
</feature>
<dbReference type="EMBL" id="CAMAPF010000081">
    <property type="protein sequence ID" value="CAH9094400.1"/>
    <property type="molecule type" value="Genomic_DNA"/>
</dbReference>
<dbReference type="PANTHER" id="PTHR48449:SF1">
    <property type="entry name" value="DUF1985 DOMAIN-CONTAINING PROTEIN"/>
    <property type="match status" value="1"/>
</dbReference>
<organism evidence="2 3">
    <name type="scientific">Cuscuta epithymum</name>
    <dbReference type="NCBI Taxonomy" id="186058"/>
    <lineage>
        <taxon>Eukaryota</taxon>
        <taxon>Viridiplantae</taxon>
        <taxon>Streptophyta</taxon>
        <taxon>Embryophyta</taxon>
        <taxon>Tracheophyta</taxon>
        <taxon>Spermatophyta</taxon>
        <taxon>Magnoliopsida</taxon>
        <taxon>eudicotyledons</taxon>
        <taxon>Gunneridae</taxon>
        <taxon>Pentapetalae</taxon>
        <taxon>asterids</taxon>
        <taxon>lamiids</taxon>
        <taxon>Solanales</taxon>
        <taxon>Convolvulaceae</taxon>
        <taxon>Cuscuteae</taxon>
        <taxon>Cuscuta</taxon>
        <taxon>Cuscuta subgen. Cuscuta</taxon>
    </lineage>
</organism>
<dbReference type="Pfam" id="PF09331">
    <property type="entry name" value="DUF1985"/>
    <property type="match status" value="1"/>
</dbReference>
<keyword evidence="3" id="KW-1185">Reference proteome</keyword>
<proteinExistence type="predicted"/>
<accession>A0AAV0DC52</accession>